<dbReference type="InterPro" id="IPR006036">
    <property type="entry name" value="K_uptake_TrkA"/>
</dbReference>
<keyword evidence="2" id="KW-0633">Potassium transport</keyword>
<evidence type="ECO:0000259" key="6">
    <source>
        <dbReference type="PROSITE" id="PS51202"/>
    </source>
</evidence>
<feature type="domain" description="RCK C-terminal" evidence="6">
    <location>
        <begin position="136"/>
        <end position="215"/>
    </location>
</feature>
<keyword evidence="8" id="KW-1185">Reference proteome</keyword>
<dbReference type="Pfam" id="PF02254">
    <property type="entry name" value="TrkA_N"/>
    <property type="match status" value="1"/>
</dbReference>
<evidence type="ECO:0000256" key="3">
    <source>
        <dbReference type="ARBA" id="ARBA00022958"/>
    </source>
</evidence>
<dbReference type="InterPro" id="IPR036721">
    <property type="entry name" value="RCK_C_sf"/>
</dbReference>
<dbReference type="InterPro" id="IPR036291">
    <property type="entry name" value="NAD(P)-bd_dom_sf"/>
</dbReference>
<dbReference type="SUPFAM" id="SSF51735">
    <property type="entry name" value="NAD(P)-binding Rossmann-fold domains"/>
    <property type="match status" value="1"/>
</dbReference>
<evidence type="ECO:0000256" key="4">
    <source>
        <dbReference type="ARBA" id="ARBA00023027"/>
    </source>
</evidence>
<evidence type="ECO:0000259" key="5">
    <source>
        <dbReference type="PROSITE" id="PS51201"/>
    </source>
</evidence>
<dbReference type="SUPFAM" id="SSF116726">
    <property type="entry name" value="TrkA C-terminal domain-like"/>
    <property type="match status" value="1"/>
</dbReference>
<keyword evidence="2" id="KW-0813">Transport</keyword>
<dbReference type="Gene3D" id="3.40.50.720">
    <property type="entry name" value="NAD(P)-binding Rossmann-like Domain"/>
    <property type="match status" value="1"/>
</dbReference>
<dbReference type="AlphaFoldDB" id="E6U6T9"/>
<accession>E6U6T9</accession>
<dbReference type="GO" id="GO:0005886">
    <property type="term" value="C:plasma membrane"/>
    <property type="evidence" value="ECO:0007669"/>
    <property type="project" value="InterPro"/>
</dbReference>
<dbReference type="PRINTS" id="PR00335">
    <property type="entry name" value="KUPTAKETRKA"/>
</dbReference>
<dbReference type="STRING" id="663278.Ethha_1368"/>
<dbReference type="GO" id="GO:0015079">
    <property type="term" value="F:potassium ion transmembrane transporter activity"/>
    <property type="evidence" value="ECO:0007669"/>
    <property type="project" value="InterPro"/>
</dbReference>
<protein>
    <recommendedName>
        <fullName evidence="1">Trk system potassium uptake protein TrkA</fullName>
    </recommendedName>
</protein>
<dbReference type="HOGENOM" id="CLU_046525_2_4_9"/>
<keyword evidence="4" id="KW-0520">NAD</keyword>
<evidence type="ECO:0000313" key="8">
    <source>
        <dbReference type="Proteomes" id="UP000001551"/>
    </source>
</evidence>
<sequence>MNIIIIGLGRLGTGLADDLIKKGRQVTVIDSDSASFKALGEMFAGTRIVGDGMDRRTLEQAKIGETDALIACTGNDEANIVIARIAKNIFLVPHVVARLYDMGKTDTYRRIGIQTISTTAWGIERASELLTYHDLDSICDLGDGSVQVVRIDVPPLLTGRMVRELTAIGEIHVIGIRRGGRTFIPTTGTILESGDVLYAAMLVSASGRLRAMLGL</sequence>
<dbReference type="InterPro" id="IPR003148">
    <property type="entry name" value="RCK_N"/>
</dbReference>
<organism evidence="7 8">
    <name type="scientific">Ethanoligenens harbinense (strain DSM 18485 / JCM 12961 / CGMCC 1.5033 / YUAN-3)</name>
    <dbReference type="NCBI Taxonomy" id="663278"/>
    <lineage>
        <taxon>Bacteria</taxon>
        <taxon>Bacillati</taxon>
        <taxon>Bacillota</taxon>
        <taxon>Clostridia</taxon>
        <taxon>Eubacteriales</taxon>
        <taxon>Oscillospiraceae</taxon>
        <taxon>Ethanoligenens</taxon>
    </lineage>
</organism>
<keyword evidence="2" id="KW-0406">Ion transport</keyword>
<feature type="domain" description="RCK N-terminal" evidence="5">
    <location>
        <begin position="1"/>
        <end position="118"/>
    </location>
</feature>
<dbReference type="PROSITE" id="PS51202">
    <property type="entry name" value="RCK_C"/>
    <property type="match status" value="1"/>
</dbReference>
<gene>
    <name evidence="7" type="ordered locus">Ethha_1368</name>
</gene>
<dbReference type="KEGG" id="eha:Ethha_1368"/>
<dbReference type="Pfam" id="PF02080">
    <property type="entry name" value="TrkA_C"/>
    <property type="match status" value="1"/>
</dbReference>
<dbReference type="PROSITE" id="PS51201">
    <property type="entry name" value="RCK_N"/>
    <property type="match status" value="1"/>
</dbReference>
<evidence type="ECO:0000256" key="2">
    <source>
        <dbReference type="ARBA" id="ARBA00022538"/>
    </source>
</evidence>
<dbReference type="eggNOG" id="COG0569">
    <property type="taxonomic scope" value="Bacteria"/>
</dbReference>
<keyword evidence="3" id="KW-0630">Potassium</keyword>
<dbReference type="InterPro" id="IPR006037">
    <property type="entry name" value="RCK_C"/>
</dbReference>
<proteinExistence type="predicted"/>
<dbReference type="EMBL" id="CP002400">
    <property type="protein sequence ID" value="ADU26906.1"/>
    <property type="molecule type" value="Genomic_DNA"/>
</dbReference>
<dbReference type="Proteomes" id="UP000001551">
    <property type="component" value="Chromosome"/>
</dbReference>
<dbReference type="Gene3D" id="3.30.70.1450">
    <property type="entry name" value="Regulator of K+ conductance, C-terminal domain"/>
    <property type="match status" value="1"/>
</dbReference>
<dbReference type="RefSeq" id="WP_013485261.1">
    <property type="nucleotide sequence ID" value="NC_014828.1"/>
</dbReference>
<name>E6U6T9_ETHHY</name>
<dbReference type="InterPro" id="IPR050721">
    <property type="entry name" value="Trk_Ktr_HKT_K-transport"/>
</dbReference>
<evidence type="ECO:0000256" key="1">
    <source>
        <dbReference type="ARBA" id="ARBA00017378"/>
    </source>
</evidence>
<dbReference type="PANTHER" id="PTHR43833">
    <property type="entry name" value="POTASSIUM CHANNEL PROTEIN 2-RELATED-RELATED"/>
    <property type="match status" value="1"/>
</dbReference>
<evidence type="ECO:0000313" key="7">
    <source>
        <dbReference type="EMBL" id="ADU26906.1"/>
    </source>
</evidence>
<reference evidence="7 8" key="1">
    <citation type="submission" date="2010-12" db="EMBL/GenBank/DDBJ databases">
        <title>Complete sequence of Ethanoligenens harbinense YUAN-3.</title>
        <authorList>
            <person name="Lucas S."/>
            <person name="Copeland A."/>
            <person name="Lapidus A."/>
            <person name="Cheng J.-F."/>
            <person name="Bruce D."/>
            <person name="Goodwin L."/>
            <person name="Pitluck S."/>
            <person name="Chertkov O."/>
            <person name="Misra M."/>
            <person name="Detter J.C."/>
            <person name="Han C."/>
            <person name="Tapia R."/>
            <person name="Land M."/>
            <person name="Hauser L."/>
            <person name="Jeffries C."/>
            <person name="Kyrpides N."/>
            <person name="Ivanova N."/>
            <person name="Mikhailova N."/>
            <person name="Wang A."/>
            <person name="Mouttaki H."/>
            <person name="He Z."/>
            <person name="Zhou J."/>
            <person name="Hemme C.L."/>
            <person name="Woyke T."/>
        </authorList>
    </citation>
    <scope>NUCLEOTIDE SEQUENCE [LARGE SCALE GENOMIC DNA]</scope>
    <source>
        <strain evidence="8">DSM 18485 / JCM 12961 / CGMCC 1.5033 / YUAN-3</strain>
    </source>
</reference>